<dbReference type="InParanoid" id="A2FKC8"/>
<accession>A2FKC8</accession>
<reference evidence="1" key="1">
    <citation type="submission" date="2006-10" db="EMBL/GenBank/DDBJ databases">
        <authorList>
            <person name="Amadeo P."/>
            <person name="Zhao Q."/>
            <person name="Wortman J."/>
            <person name="Fraser-Liggett C."/>
            <person name="Carlton J."/>
        </authorList>
    </citation>
    <scope>NUCLEOTIDE SEQUENCE</scope>
    <source>
        <strain evidence="1">G3</strain>
    </source>
</reference>
<organism evidence="1 2">
    <name type="scientific">Trichomonas vaginalis (strain ATCC PRA-98 / G3)</name>
    <dbReference type="NCBI Taxonomy" id="412133"/>
    <lineage>
        <taxon>Eukaryota</taxon>
        <taxon>Metamonada</taxon>
        <taxon>Parabasalia</taxon>
        <taxon>Trichomonadida</taxon>
        <taxon>Trichomonadidae</taxon>
        <taxon>Trichomonas</taxon>
    </lineage>
</organism>
<gene>
    <name evidence="1" type="ORF">TVAG_381320</name>
</gene>
<protein>
    <submittedName>
        <fullName evidence="1">Uncharacterized protein</fullName>
    </submittedName>
</protein>
<evidence type="ECO:0000313" key="2">
    <source>
        <dbReference type="Proteomes" id="UP000001542"/>
    </source>
</evidence>
<dbReference type="VEuPathDB" id="TrichDB:TVAG_381320"/>
<dbReference type="Proteomes" id="UP000001542">
    <property type="component" value="Unassembled WGS sequence"/>
</dbReference>
<evidence type="ECO:0000313" key="1">
    <source>
        <dbReference type="EMBL" id="EAX94628.1"/>
    </source>
</evidence>
<keyword evidence="2" id="KW-1185">Reference proteome</keyword>
<dbReference type="KEGG" id="tva:4752368"/>
<name>A2FKC8_TRIV3</name>
<dbReference type="VEuPathDB" id="TrichDB:TVAGG3_0776670"/>
<proteinExistence type="predicted"/>
<dbReference type="EMBL" id="DS113846">
    <property type="protein sequence ID" value="EAX94628.1"/>
    <property type="molecule type" value="Genomic_DNA"/>
</dbReference>
<dbReference type="RefSeq" id="XP_001307558.1">
    <property type="nucleotide sequence ID" value="XM_001307557.1"/>
</dbReference>
<dbReference type="AlphaFoldDB" id="A2FKC8"/>
<sequence>MNKQIRRFIIDEGTAYEQVVECTERGFPVFNGIRRKKPRKELSMKSISRPIPKPIIELPLPIIDNSLLPKKVDDPTDKTDFMNLLSSQLHSGKLYDPLEFTLMIKDSWAYNLSPPELINTKSSPPIPTIVMPVPI</sequence>
<reference evidence="1" key="2">
    <citation type="journal article" date="2007" name="Science">
        <title>Draft genome sequence of the sexually transmitted pathogen Trichomonas vaginalis.</title>
        <authorList>
            <person name="Carlton J.M."/>
            <person name="Hirt R.P."/>
            <person name="Silva J.C."/>
            <person name="Delcher A.L."/>
            <person name="Schatz M."/>
            <person name="Zhao Q."/>
            <person name="Wortman J.R."/>
            <person name="Bidwell S.L."/>
            <person name="Alsmark U.C.M."/>
            <person name="Besteiro S."/>
            <person name="Sicheritz-Ponten T."/>
            <person name="Noel C.J."/>
            <person name="Dacks J.B."/>
            <person name="Foster P.G."/>
            <person name="Simillion C."/>
            <person name="Van de Peer Y."/>
            <person name="Miranda-Saavedra D."/>
            <person name="Barton G.J."/>
            <person name="Westrop G.D."/>
            <person name="Mueller S."/>
            <person name="Dessi D."/>
            <person name="Fiori P.L."/>
            <person name="Ren Q."/>
            <person name="Paulsen I."/>
            <person name="Zhang H."/>
            <person name="Bastida-Corcuera F.D."/>
            <person name="Simoes-Barbosa A."/>
            <person name="Brown M.T."/>
            <person name="Hayes R.D."/>
            <person name="Mukherjee M."/>
            <person name="Okumura C.Y."/>
            <person name="Schneider R."/>
            <person name="Smith A.J."/>
            <person name="Vanacova S."/>
            <person name="Villalvazo M."/>
            <person name="Haas B.J."/>
            <person name="Pertea M."/>
            <person name="Feldblyum T.V."/>
            <person name="Utterback T.R."/>
            <person name="Shu C.L."/>
            <person name="Osoegawa K."/>
            <person name="de Jong P.J."/>
            <person name="Hrdy I."/>
            <person name="Horvathova L."/>
            <person name="Zubacova Z."/>
            <person name="Dolezal P."/>
            <person name="Malik S.B."/>
            <person name="Logsdon J.M. Jr."/>
            <person name="Henze K."/>
            <person name="Gupta A."/>
            <person name="Wang C.C."/>
            <person name="Dunne R.L."/>
            <person name="Upcroft J.A."/>
            <person name="Upcroft P."/>
            <person name="White O."/>
            <person name="Salzberg S.L."/>
            <person name="Tang P."/>
            <person name="Chiu C.-H."/>
            <person name="Lee Y.-S."/>
            <person name="Embley T.M."/>
            <person name="Coombs G.H."/>
            <person name="Mottram J.C."/>
            <person name="Tachezy J."/>
            <person name="Fraser-Liggett C.M."/>
            <person name="Johnson P.J."/>
        </authorList>
    </citation>
    <scope>NUCLEOTIDE SEQUENCE [LARGE SCALE GENOMIC DNA]</scope>
    <source>
        <strain evidence="1">G3</strain>
    </source>
</reference>